<dbReference type="PROSITE" id="PS51257">
    <property type="entry name" value="PROKAR_LIPOPROTEIN"/>
    <property type="match status" value="1"/>
</dbReference>
<organism evidence="3 4">
    <name type="scientific">Paraburkholderia edwinii</name>
    <dbReference type="NCBI Taxonomy" id="2861782"/>
    <lineage>
        <taxon>Bacteria</taxon>
        <taxon>Pseudomonadati</taxon>
        <taxon>Pseudomonadota</taxon>
        <taxon>Betaproteobacteria</taxon>
        <taxon>Burkholderiales</taxon>
        <taxon>Burkholderiaceae</taxon>
        <taxon>Paraburkholderia</taxon>
    </lineage>
</organism>
<dbReference type="PANTHER" id="PTHR30203">
    <property type="entry name" value="OUTER MEMBRANE CATION EFFLUX PROTEIN"/>
    <property type="match status" value="1"/>
</dbReference>
<accession>A0ABX8URQ2</accession>
<dbReference type="NCBIfam" id="TIGR01845">
    <property type="entry name" value="outer_NodT"/>
    <property type="match status" value="1"/>
</dbReference>
<gene>
    <name evidence="3" type="ORF">KZJ38_32405</name>
</gene>
<name>A0ABX8URQ2_9BURK</name>
<dbReference type="Pfam" id="PF02321">
    <property type="entry name" value="OEP"/>
    <property type="match status" value="2"/>
</dbReference>
<keyword evidence="2" id="KW-0449">Lipoprotein</keyword>
<keyword evidence="2" id="KW-0812">Transmembrane</keyword>
<protein>
    <submittedName>
        <fullName evidence="3">Efflux transporter outer membrane subunit</fullName>
    </submittedName>
</protein>
<comment type="similarity">
    <text evidence="1 2">Belongs to the outer membrane factor (OMF) (TC 1.B.17) family.</text>
</comment>
<evidence type="ECO:0000256" key="1">
    <source>
        <dbReference type="ARBA" id="ARBA00007613"/>
    </source>
</evidence>
<dbReference type="InterPro" id="IPR010131">
    <property type="entry name" value="MdtP/NodT-like"/>
</dbReference>
<sequence length="480" mass="51656">MMRARSFVVVFLAALAGACALAPPPQHSDVVSDALPKSTTIPPAWKSEASAVPVADDWLKSLDDPMLDTIVAEAIANNLDLRQAADRVAIAQQAVVVAGSQLWPQIGVTGGGRTTHDFDHSNDSTTSVAYGAVAWEIDVWGKLRAKRAAAQAGYEATALDYAYARQSLAATVAQAWYLTIETRQLLALAEHAVDIYGQLLDLVTTRRTAGKDSDLDVADTRAKLESAQSSVEAARQSYGDARRALEVLLGRYPATEIEVETNYPLLPPTPAAGLPASLLERRPDLVAAERQVLAAFRQEEVAKLTLLPDFSFSFEGGRLGDALFSLLDLNPWLVTASIGASIPIFTGGALQAQIKIATAQQAQAVAHYGSVVLVAFREVEDSLANEQLLTKRLPMEKSAVESRSQAVRIATIQYKAGRRDLLWVSNLQTAELTTQADLIKLWGLQRRNRIRLYLALGGSFDATPSTALPTVTGAANTETR</sequence>
<dbReference type="Gene3D" id="1.20.1600.10">
    <property type="entry name" value="Outer membrane efflux proteins (OEP)"/>
    <property type="match status" value="1"/>
</dbReference>
<keyword evidence="2" id="KW-1134">Transmembrane beta strand</keyword>
<dbReference type="InterPro" id="IPR003423">
    <property type="entry name" value="OMP_efflux"/>
</dbReference>
<reference evidence="3 4" key="1">
    <citation type="submission" date="2021-07" db="EMBL/GenBank/DDBJ databases">
        <title>Paraburkholderia edwinii protects Aspergillus sp. from phenazines by acting as a toxin sponge.</title>
        <authorList>
            <person name="Dahlstrom K.M."/>
            <person name="Newman D.K."/>
        </authorList>
    </citation>
    <scope>NUCLEOTIDE SEQUENCE [LARGE SCALE GENOMIC DNA]</scope>
    <source>
        <strain evidence="3 4">Pe01</strain>
    </source>
</reference>
<keyword evidence="2" id="KW-0732">Signal</keyword>
<dbReference type="SUPFAM" id="SSF56954">
    <property type="entry name" value="Outer membrane efflux proteins (OEP)"/>
    <property type="match status" value="1"/>
</dbReference>
<dbReference type="PANTHER" id="PTHR30203:SF30">
    <property type="entry name" value="OUTER MEMBRANE PROTEIN-RELATED"/>
    <property type="match status" value="1"/>
</dbReference>
<evidence type="ECO:0000313" key="3">
    <source>
        <dbReference type="EMBL" id="QYD71698.1"/>
    </source>
</evidence>
<proteinExistence type="inferred from homology"/>
<evidence type="ECO:0000313" key="4">
    <source>
        <dbReference type="Proteomes" id="UP000826462"/>
    </source>
</evidence>
<keyword evidence="2" id="KW-0564">Palmitate</keyword>
<dbReference type="Proteomes" id="UP000826462">
    <property type="component" value="Chromosome 2"/>
</dbReference>
<keyword evidence="2" id="KW-0472">Membrane</keyword>
<feature type="chain" id="PRO_5044983911" evidence="2">
    <location>
        <begin position="23"/>
        <end position="480"/>
    </location>
</feature>
<keyword evidence="4" id="KW-1185">Reference proteome</keyword>
<comment type="subcellular location">
    <subcellularLocation>
        <location evidence="2">Cell membrane</location>
        <topology evidence="2">Lipid-anchor</topology>
    </subcellularLocation>
</comment>
<feature type="signal peptide" evidence="2">
    <location>
        <begin position="1"/>
        <end position="22"/>
    </location>
</feature>
<dbReference type="RefSeq" id="WP_219801127.1">
    <property type="nucleotide sequence ID" value="NZ_CP080096.1"/>
</dbReference>
<evidence type="ECO:0000256" key="2">
    <source>
        <dbReference type="RuleBase" id="RU362097"/>
    </source>
</evidence>
<dbReference type="Gene3D" id="2.20.200.10">
    <property type="entry name" value="Outer membrane efflux proteins (OEP)"/>
    <property type="match status" value="1"/>
</dbReference>
<dbReference type="EMBL" id="CP080096">
    <property type="protein sequence ID" value="QYD71698.1"/>
    <property type="molecule type" value="Genomic_DNA"/>
</dbReference>